<feature type="non-terminal residue" evidence="1">
    <location>
        <position position="1"/>
    </location>
</feature>
<accession>A0A814SB89</accession>
<comment type="caution">
    <text evidence="1">The sequence shown here is derived from an EMBL/GenBank/DDBJ whole genome shotgun (WGS) entry which is preliminary data.</text>
</comment>
<gene>
    <name evidence="1" type="ORF">OXX778_LOCUS22966</name>
</gene>
<dbReference type="EMBL" id="CAJNOC010010752">
    <property type="protein sequence ID" value="CAF1142752.1"/>
    <property type="molecule type" value="Genomic_DNA"/>
</dbReference>
<evidence type="ECO:0000313" key="2">
    <source>
        <dbReference type="Proteomes" id="UP000663879"/>
    </source>
</evidence>
<protein>
    <submittedName>
        <fullName evidence="1">Uncharacterized protein</fullName>
    </submittedName>
</protein>
<dbReference type="Proteomes" id="UP000663879">
    <property type="component" value="Unassembled WGS sequence"/>
</dbReference>
<reference evidence="1" key="1">
    <citation type="submission" date="2021-02" db="EMBL/GenBank/DDBJ databases">
        <authorList>
            <person name="Nowell W R."/>
        </authorList>
    </citation>
    <scope>NUCLEOTIDE SEQUENCE</scope>
    <source>
        <strain evidence="1">Ploen Becks lab</strain>
    </source>
</reference>
<sequence>FQVNISILMELHVILQLDFLMASTNQSNVNHIINDSFEIAVFKPVFSEIYVLVDAKVLENSPVAVSVQCSTGKELILDNDL</sequence>
<name>A0A814SB89_9BILA</name>
<keyword evidence="2" id="KW-1185">Reference proteome</keyword>
<dbReference type="AlphaFoldDB" id="A0A814SB89"/>
<proteinExistence type="predicted"/>
<evidence type="ECO:0000313" key="1">
    <source>
        <dbReference type="EMBL" id="CAF1142752.1"/>
    </source>
</evidence>
<organism evidence="1 2">
    <name type="scientific">Brachionus calyciflorus</name>
    <dbReference type="NCBI Taxonomy" id="104777"/>
    <lineage>
        <taxon>Eukaryota</taxon>
        <taxon>Metazoa</taxon>
        <taxon>Spiralia</taxon>
        <taxon>Gnathifera</taxon>
        <taxon>Rotifera</taxon>
        <taxon>Eurotatoria</taxon>
        <taxon>Monogononta</taxon>
        <taxon>Pseudotrocha</taxon>
        <taxon>Ploima</taxon>
        <taxon>Brachionidae</taxon>
        <taxon>Brachionus</taxon>
    </lineage>
</organism>